<evidence type="ECO:0000313" key="6">
    <source>
        <dbReference type="Proteomes" id="UP000214365"/>
    </source>
</evidence>
<feature type="signal peptide" evidence="3">
    <location>
        <begin position="1"/>
        <end position="25"/>
    </location>
</feature>
<keyword evidence="2 3" id="KW-0378">Hydrolase</keyword>
<dbReference type="InterPro" id="IPR002018">
    <property type="entry name" value="CarbesteraseB"/>
</dbReference>
<dbReference type="GeneID" id="31004617"/>
<dbReference type="Proteomes" id="UP000214365">
    <property type="component" value="Unassembled WGS sequence"/>
</dbReference>
<dbReference type="Pfam" id="PF00135">
    <property type="entry name" value="COesterase"/>
    <property type="match status" value="1"/>
</dbReference>
<dbReference type="InterPro" id="IPR050654">
    <property type="entry name" value="AChE-related_enzymes"/>
</dbReference>
<dbReference type="PROSITE" id="PS00122">
    <property type="entry name" value="CARBOXYLESTERASE_B_1"/>
    <property type="match status" value="1"/>
</dbReference>
<proteinExistence type="inferred from homology"/>
<comment type="caution">
    <text evidence="5">The sequence shown here is derived from an EMBL/GenBank/DDBJ whole genome shotgun (WGS) entry which is preliminary data.</text>
</comment>
<comment type="similarity">
    <text evidence="1 3">Belongs to the type-B carboxylesterase/lipase family.</text>
</comment>
<evidence type="ECO:0000256" key="3">
    <source>
        <dbReference type="RuleBase" id="RU361235"/>
    </source>
</evidence>
<dbReference type="AlphaFoldDB" id="A0A225ARN8"/>
<evidence type="ECO:0000313" key="5">
    <source>
        <dbReference type="EMBL" id="OKL59938.1"/>
    </source>
</evidence>
<dbReference type="PANTHER" id="PTHR43918">
    <property type="entry name" value="ACETYLCHOLINESTERASE"/>
    <property type="match status" value="1"/>
</dbReference>
<dbReference type="EC" id="3.1.1.-" evidence="3"/>
<reference evidence="5 6" key="1">
    <citation type="submission" date="2015-06" db="EMBL/GenBank/DDBJ databases">
        <title>Talaromyces atroroseus IBT 11181 draft genome.</title>
        <authorList>
            <person name="Rasmussen K.B."/>
            <person name="Rasmussen S."/>
            <person name="Petersen B."/>
            <person name="Sicheritz-Ponten T."/>
            <person name="Mortensen U.H."/>
            <person name="Thrane U."/>
        </authorList>
    </citation>
    <scope>NUCLEOTIDE SEQUENCE [LARGE SCALE GENOMIC DNA]</scope>
    <source>
        <strain evidence="5 6">IBT 11181</strain>
    </source>
</reference>
<dbReference type="STRING" id="1441469.A0A225ARN8"/>
<dbReference type="EMBL" id="LFMY01000006">
    <property type="protein sequence ID" value="OKL59938.1"/>
    <property type="molecule type" value="Genomic_DNA"/>
</dbReference>
<feature type="domain" description="Carboxylesterase type B" evidence="4">
    <location>
        <begin position="41"/>
        <end position="555"/>
    </location>
</feature>
<dbReference type="PANTHER" id="PTHR43918:SF4">
    <property type="entry name" value="CARBOXYLIC ESTER HYDROLASE"/>
    <property type="match status" value="1"/>
</dbReference>
<dbReference type="InterPro" id="IPR019819">
    <property type="entry name" value="Carboxylesterase_B_CS"/>
</dbReference>
<evidence type="ECO:0000256" key="1">
    <source>
        <dbReference type="ARBA" id="ARBA00005964"/>
    </source>
</evidence>
<keyword evidence="3" id="KW-0732">Signal</keyword>
<evidence type="ECO:0000259" key="4">
    <source>
        <dbReference type="Pfam" id="PF00135"/>
    </source>
</evidence>
<name>A0A225ARN8_TALAT</name>
<feature type="chain" id="PRO_5011327812" description="Carboxylic ester hydrolase" evidence="3">
    <location>
        <begin position="26"/>
        <end position="585"/>
    </location>
</feature>
<dbReference type="InterPro" id="IPR029058">
    <property type="entry name" value="AB_hydrolase_fold"/>
</dbReference>
<accession>A0A225ARN8</accession>
<dbReference type="OrthoDB" id="408631at2759"/>
<dbReference type="PROSITE" id="PS00941">
    <property type="entry name" value="CARBOXYLESTERASE_B_2"/>
    <property type="match status" value="1"/>
</dbReference>
<keyword evidence="6" id="KW-1185">Reference proteome</keyword>
<dbReference type="GO" id="GO:0052689">
    <property type="term" value="F:carboxylic ester hydrolase activity"/>
    <property type="evidence" value="ECO:0007669"/>
    <property type="project" value="TreeGrafter"/>
</dbReference>
<organism evidence="5 6">
    <name type="scientific">Talaromyces atroroseus</name>
    <dbReference type="NCBI Taxonomy" id="1441469"/>
    <lineage>
        <taxon>Eukaryota</taxon>
        <taxon>Fungi</taxon>
        <taxon>Dikarya</taxon>
        <taxon>Ascomycota</taxon>
        <taxon>Pezizomycotina</taxon>
        <taxon>Eurotiomycetes</taxon>
        <taxon>Eurotiomycetidae</taxon>
        <taxon>Eurotiales</taxon>
        <taxon>Trichocomaceae</taxon>
        <taxon>Talaromyces</taxon>
        <taxon>Talaromyces sect. Trachyspermi</taxon>
    </lineage>
</organism>
<gene>
    <name evidence="5" type="ORF">UA08_04862</name>
</gene>
<dbReference type="SUPFAM" id="SSF53474">
    <property type="entry name" value="alpha/beta-Hydrolases"/>
    <property type="match status" value="1"/>
</dbReference>
<protein>
    <recommendedName>
        <fullName evidence="3">Carboxylic ester hydrolase</fullName>
        <ecNumber evidence="3">3.1.1.-</ecNumber>
    </recommendedName>
</protein>
<sequence length="585" mass="63573">MASGLFTGRSLLLFLLSTLLSSVSAAVLGSRGNDNVPQGAPTVTAKNGSYYGLYNSEYNQDFFLGMPYTQPPLGEFRLQVPQSLNETWTGARDATAYSPECIGYGSDDWVLGNIVSEDCLTLNVIRPSTVKAGDNLPVIFWIHGGGYSEGGSRDPRYNQSFLIQRSVEVGKPIIGVSINYRLSGWGFLWGEEVAEAGVTNLGIRDQRLALHWVQENIAAFGGDPSKVTIHGESAGANSVGTHLVAYGGRDDGLFRAAIAESGGPTPLSYYVNASAWEPNYQKIVQLANCSNAADTLACLRTLPTEQLSNVFNSSGVVAYTDPVIDGDIITKSTTALTKEGNFVKVPFLIGTNFDEGTSFGIQGINTTEEFRASLSENTPMLTEEAIDKVAELYPDIPELGIPSTLHSRPPPASPYGRQWKRSAAYGGDLRMHTGRRITSQAWAKYGVPAYTYQFDVLVNGKNEYIGSTHFQEVAFVFDNTNGYGYENAVAVDPFANEPPTFDELASIMSTAWISFVHDIDPNSNAFSDKRGINKEGLEWPVYGMENPSNMAFNVNVSGLAYIEPDTYRGSAIAYMADNFEGVWGR</sequence>
<dbReference type="Gene3D" id="3.40.50.1820">
    <property type="entry name" value="alpha/beta hydrolase"/>
    <property type="match status" value="1"/>
</dbReference>
<evidence type="ECO:0000256" key="2">
    <source>
        <dbReference type="ARBA" id="ARBA00022801"/>
    </source>
</evidence>
<dbReference type="RefSeq" id="XP_020120059.1">
    <property type="nucleotide sequence ID" value="XM_020267178.1"/>
</dbReference>
<dbReference type="InterPro" id="IPR019826">
    <property type="entry name" value="Carboxylesterase_B_AS"/>
</dbReference>